<evidence type="ECO:0000313" key="4">
    <source>
        <dbReference type="Proteomes" id="UP000077701"/>
    </source>
</evidence>
<keyword evidence="3" id="KW-0378">Hydrolase</keyword>
<feature type="compositionally biased region" description="Low complexity" evidence="1">
    <location>
        <begin position="267"/>
        <end position="278"/>
    </location>
</feature>
<feature type="region of interest" description="Disordered" evidence="1">
    <location>
        <begin position="264"/>
        <end position="303"/>
    </location>
</feature>
<evidence type="ECO:0000313" key="3">
    <source>
        <dbReference type="EMBL" id="GAT68527.1"/>
    </source>
</evidence>
<dbReference type="AlphaFoldDB" id="A0A171DHK7"/>
<dbReference type="InterPro" id="IPR036866">
    <property type="entry name" value="RibonucZ/Hydroxyglut_hydro"/>
</dbReference>
<name>A0A171DHK7_9ACTN</name>
<dbReference type="SMART" id="SM00849">
    <property type="entry name" value="Lactamase_B"/>
    <property type="match status" value="1"/>
</dbReference>
<feature type="domain" description="Metallo-beta-lactamase" evidence="2">
    <location>
        <begin position="72"/>
        <end position="241"/>
    </location>
</feature>
<proteinExistence type="predicted"/>
<dbReference type="EMBL" id="BDCX01000010">
    <property type="protein sequence ID" value="GAT68527.1"/>
    <property type="molecule type" value="Genomic_DNA"/>
</dbReference>
<organism evidence="3 4">
    <name type="scientific">Planomonospora sphaerica</name>
    <dbReference type="NCBI Taxonomy" id="161355"/>
    <lineage>
        <taxon>Bacteria</taxon>
        <taxon>Bacillati</taxon>
        <taxon>Actinomycetota</taxon>
        <taxon>Actinomycetes</taxon>
        <taxon>Streptosporangiales</taxon>
        <taxon>Streptosporangiaceae</taxon>
        <taxon>Planomonospora</taxon>
    </lineage>
</organism>
<evidence type="ECO:0000259" key="2">
    <source>
        <dbReference type="SMART" id="SM00849"/>
    </source>
</evidence>
<protein>
    <submittedName>
        <fullName evidence="3">MBL fold metallo-hydrolase</fullName>
    </submittedName>
</protein>
<dbReference type="Pfam" id="PF00753">
    <property type="entry name" value="Lactamase_B"/>
    <property type="match status" value="1"/>
</dbReference>
<dbReference type="STRING" id="161355.PS9374_04192"/>
<dbReference type="RefSeq" id="WP_068899145.1">
    <property type="nucleotide sequence ID" value="NZ_BDCX01000010.1"/>
</dbReference>
<dbReference type="GO" id="GO:0016787">
    <property type="term" value="F:hydrolase activity"/>
    <property type="evidence" value="ECO:0007669"/>
    <property type="project" value="UniProtKB-KW"/>
</dbReference>
<reference evidence="4" key="2">
    <citation type="submission" date="2016-04" db="EMBL/GenBank/DDBJ databases">
        <title>Planomonospora sphaerica JCM9374 whole genome shotgun sequence.</title>
        <authorList>
            <person name="Suzuki T."/>
            <person name="Dohra H."/>
            <person name="Kodani S."/>
        </authorList>
    </citation>
    <scope>NUCLEOTIDE SEQUENCE [LARGE SCALE GENOMIC DNA]</scope>
    <source>
        <strain evidence="4">JCM 9374</strain>
    </source>
</reference>
<keyword evidence="4" id="KW-1185">Reference proteome</keyword>
<comment type="caution">
    <text evidence="3">The sequence shown here is derived from an EMBL/GenBank/DDBJ whole genome shotgun (WGS) entry which is preliminary data.</text>
</comment>
<dbReference type="InterPro" id="IPR001279">
    <property type="entry name" value="Metallo-B-lactamas"/>
</dbReference>
<dbReference type="Gene3D" id="3.60.15.10">
    <property type="entry name" value="Ribonuclease Z/Hydroxyacylglutathione hydrolase-like"/>
    <property type="match status" value="1"/>
</dbReference>
<dbReference type="SUPFAM" id="SSF56281">
    <property type="entry name" value="Metallo-hydrolase/oxidoreductase"/>
    <property type="match status" value="1"/>
</dbReference>
<dbReference type="PANTHER" id="PTHR36839">
    <property type="entry name" value="METALLO-BETA-LACTAMASE FAMILY PROTEIN (AFU_ORTHOLOGUE AFUA_5G12770)"/>
    <property type="match status" value="1"/>
</dbReference>
<gene>
    <name evidence="3" type="ORF">PS9374_04192</name>
</gene>
<evidence type="ECO:0000256" key="1">
    <source>
        <dbReference type="SAM" id="MobiDB-lite"/>
    </source>
</evidence>
<sequence length="303" mass="32960">MNDLPICATCGVQYGAPRENCPICEDERQYVGWEGQRWTSLNGLRAAGHRLKAAEEGPGVVGIGTDPATAIGQRALLVRTPAGNVLWDMVSHLDDDVIREVRELGGIDAIAVSHPHFYGSMVEWAHAFDAPVHIHAADREWVARPDDSVVFWEGDTCEILDGLTLVNAGVHFAGGQVLHWRDGGDGGGALLSGDILQVVADRRWVSFMYSYPNLIPERPRTVRRALSLLEPYPFERVYGGWWKRVVRTDGTEAVRRSADRYLSFALDDSSPGGSSPDDGGTGGPQVRAQGSPRPAAGRARPAE</sequence>
<feature type="compositionally biased region" description="Low complexity" evidence="1">
    <location>
        <begin position="287"/>
        <end position="303"/>
    </location>
</feature>
<accession>A0A171DHK7</accession>
<reference evidence="3 4" key="1">
    <citation type="journal article" date="2016" name="Genome Announc.">
        <title>Draft Genome Sequence of Planomonospora sphaerica JCM9374, a Rare Actinomycete.</title>
        <authorList>
            <person name="Dohra H."/>
            <person name="Suzuki T."/>
            <person name="Inoue Y."/>
            <person name="Kodani S."/>
        </authorList>
    </citation>
    <scope>NUCLEOTIDE SEQUENCE [LARGE SCALE GENOMIC DNA]</scope>
    <source>
        <strain evidence="3 4">JCM 9374</strain>
    </source>
</reference>
<dbReference type="PANTHER" id="PTHR36839:SF1">
    <property type="entry name" value="METALLO-BETA-LACTAMASE FAMILY PROTEIN (AFU_ORTHOLOGUE AFUA_5G12770)"/>
    <property type="match status" value="1"/>
</dbReference>
<dbReference type="Proteomes" id="UP000077701">
    <property type="component" value="Unassembled WGS sequence"/>
</dbReference>